<sequence>MIHILIDYESIQPRHLENWADQDTHVTVFVGAHQNRLPFDLVAAMQALGARARYVKIGRAGKNALDFHLAFHLGELVARNPEATYRIVSKDGGFDALIADLQARGLAVERLRVEPLPTTPTETTEVILHRNQA</sequence>
<dbReference type="AlphaFoldDB" id="A0A1H3DGK6"/>
<dbReference type="STRING" id="1058.SAMN05421783_1498"/>
<evidence type="ECO:0000313" key="3">
    <source>
        <dbReference type="Proteomes" id="UP000198816"/>
    </source>
</evidence>
<gene>
    <name evidence="2" type="ORF">SAMN05421783_1498</name>
</gene>
<feature type="domain" description="PIN-like" evidence="1">
    <location>
        <begin position="5"/>
        <end position="105"/>
    </location>
</feature>
<dbReference type="RefSeq" id="WP_093038451.1">
    <property type="nucleotide sequence ID" value="NZ_FNNZ01000049.1"/>
</dbReference>
<dbReference type="Pfam" id="PF18475">
    <property type="entry name" value="PIN7"/>
    <property type="match status" value="1"/>
</dbReference>
<reference evidence="3" key="1">
    <citation type="submission" date="2016-10" db="EMBL/GenBank/DDBJ databases">
        <authorList>
            <person name="Varghese N."/>
            <person name="Submissions S."/>
        </authorList>
    </citation>
    <scope>NUCLEOTIDE SEQUENCE [LARGE SCALE GENOMIC DNA]</scope>
    <source>
        <strain evidence="3">DSM 217</strain>
    </source>
</reference>
<keyword evidence="3" id="KW-1185">Reference proteome</keyword>
<organism evidence="2 3">
    <name type="scientific">Thiocapsa roseopersicina</name>
    <dbReference type="NCBI Taxonomy" id="1058"/>
    <lineage>
        <taxon>Bacteria</taxon>
        <taxon>Pseudomonadati</taxon>
        <taxon>Pseudomonadota</taxon>
        <taxon>Gammaproteobacteria</taxon>
        <taxon>Chromatiales</taxon>
        <taxon>Chromatiaceae</taxon>
        <taxon>Thiocapsa</taxon>
    </lineage>
</organism>
<dbReference type="EMBL" id="FNNZ01000049">
    <property type="protein sequence ID" value="SDX65622.1"/>
    <property type="molecule type" value="Genomic_DNA"/>
</dbReference>
<protein>
    <submittedName>
        <fullName evidence="2">NYN domain-containing protein</fullName>
    </submittedName>
</protein>
<accession>A0A1H3DGK6</accession>
<dbReference type="Proteomes" id="UP000198816">
    <property type="component" value="Unassembled WGS sequence"/>
</dbReference>
<evidence type="ECO:0000259" key="1">
    <source>
        <dbReference type="Pfam" id="PF18475"/>
    </source>
</evidence>
<dbReference type="InterPro" id="IPR041494">
    <property type="entry name" value="PIN7"/>
</dbReference>
<evidence type="ECO:0000313" key="2">
    <source>
        <dbReference type="EMBL" id="SDX65622.1"/>
    </source>
</evidence>
<dbReference type="OrthoDB" id="9791898at2"/>
<name>A0A1H3DGK6_THIRO</name>
<proteinExistence type="predicted"/>